<dbReference type="EMBL" id="LUKJ01000002">
    <property type="protein sequence ID" value="KZN20734.1"/>
    <property type="molecule type" value="Genomic_DNA"/>
</dbReference>
<proteinExistence type="predicted"/>
<evidence type="ECO:0000313" key="2">
    <source>
        <dbReference type="Proteomes" id="UP000076489"/>
    </source>
</evidence>
<dbReference type="AlphaFoldDB" id="A0A166QRC1"/>
<organism evidence="1 2">
    <name type="scientific">Pseudomonas fluorescens</name>
    <dbReference type="NCBI Taxonomy" id="294"/>
    <lineage>
        <taxon>Bacteria</taxon>
        <taxon>Pseudomonadati</taxon>
        <taxon>Pseudomonadota</taxon>
        <taxon>Gammaproteobacteria</taxon>
        <taxon>Pseudomonadales</taxon>
        <taxon>Pseudomonadaceae</taxon>
        <taxon>Pseudomonas</taxon>
    </lineage>
</organism>
<reference evidence="1 2" key="2">
    <citation type="journal article" date="2018" name="Nature">
        <title>Mutant phenotypes for thousands of bacterial genes of unknown function.</title>
        <authorList>
            <person name="Price M.N."/>
            <person name="Wetmore K.M."/>
            <person name="Waters R.J."/>
            <person name="Callaghan M."/>
            <person name="Ray J."/>
            <person name="Liu H."/>
            <person name="Kuehl J.V."/>
            <person name="Melnyk R.A."/>
            <person name="Lamson J.S."/>
            <person name="Suh Y."/>
            <person name="Carlson H.K."/>
            <person name="Esquivel Z."/>
            <person name="Sadeeshkumar H."/>
            <person name="Chakraborty R."/>
            <person name="Zane G.M."/>
            <person name="Rubin B.E."/>
            <person name="Wall J.D."/>
            <person name="Visel A."/>
            <person name="Bristow J."/>
            <person name="Blow M.J."/>
            <person name="Arkin A.P."/>
            <person name="Deutschbauer A.M."/>
        </authorList>
    </citation>
    <scope>NUCLEOTIDE SEQUENCE [LARGE SCALE GENOMIC DNA]</scope>
    <source>
        <strain evidence="1 2">FW300-N1B4</strain>
    </source>
</reference>
<dbReference type="Proteomes" id="UP000076489">
    <property type="component" value="Unassembled WGS sequence"/>
</dbReference>
<comment type="caution">
    <text evidence="1">The sequence shown here is derived from an EMBL/GenBank/DDBJ whole genome shotgun (WGS) entry which is preliminary data.</text>
</comment>
<dbReference type="RefSeq" id="WP_063340781.1">
    <property type="nucleotide sequence ID" value="NZ_LUKJ01000002.1"/>
</dbReference>
<sequence length="120" mass="13120">MSGTNEAVEQTNSGMRLSFTRQLAILIVLSRAKETGITLQAIFQSLSRATAETHEGKIWAAAAKEIPSKEFAAVLSDTGLFSRDIKLILDVFREDSGLPAAIEYLKVVCPPVDRGAYNYE</sequence>
<evidence type="ECO:0000313" key="1">
    <source>
        <dbReference type="EMBL" id="KZN20734.1"/>
    </source>
</evidence>
<reference evidence="2" key="1">
    <citation type="submission" date="2016-03" db="EMBL/GenBank/DDBJ databases">
        <authorList>
            <person name="Ray J."/>
            <person name="Price M."/>
            <person name="Deutschbauer A."/>
        </authorList>
    </citation>
    <scope>NUCLEOTIDE SEQUENCE [LARGE SCALE GENOMIC DNA]</scope>
    <source>
        <strain evidence="2">FW300-N1B4</strain>
    </source>
</reference>
<protein>
    <submittedName>
        <fullName evidence="1">Uncharacterized protein</fullName>
    </submittedName>
</protein>
<accession>A0A166QRC1</accession>
<gene>
    <name evidence="1" type="ORF">A1D17_04105</name>
</gene>
<name>A0A166QRC1_PSEFL</name>